<dbReference type="KEGG" id="apre:CNX65_02305"/>
<accession>A0A290YZS4</accession>
<reference evidence="2" key="1">
    <citation type="submission" date="2017-09" db="EMBL/GenBank/DDBJ databases">
        <title>Complete Genome Sequence of ansamitocin-producing Bacterium Actinosynnema pretiosum X47.</title>
        <authorList>
            <person name="Cao G."/>
            <person name="Zong G."/>
            <person name="Zhong C."/>
            <person name="Fu J."/>
        </authorList>
    </citation>
    <scope>NUCLEOTIDE SEQUENCE [LARGE SCALE GENOMIC DNA]</scope>
    <source>
        <strain evidence="2">X47</strain>
    </source>
</reference>
<evidence type="ECO:0000256" key="1">
    <source>
        <dbReference type="SAM" id="Phobius"/>
    </source>
</evidence>
<dbReference type="AlphaFoldDB" id="A0A290YZS4"/>
<keyword evidence="1" id="KW-0812">Transmembrane</keyword>
<gene>
    <name evidence="2" type="ORF">CNX65_02305</name>
</gene>
<sequence>MSSDDARNDTGGRPAPNRKVIAVAAVAVAVLAIAGYAVHALTGPGSSAGECVRITGADGDSLAVTPDDCDADLANFRVGKVVDGADAPCPEEGVYTEARGQGSSTLCLLPNMVEGACYGPDDRGFGGLVRSACTGEATIKVTKVIEGSTDTSGCPDGAGMSYPEPPITFCVVPADL</sequence>
<keyword evidence="1" id="KW-0472">Membrane</keyword>
<evidence type="ECO:0000313" key="2">
    <source>
        <dbReference type="EMBL" id="ATE52271.1"/>
    </source>
</evidence>
<keyword evidence="3" id="KW-1185">Reference proteome</keyword>
<protein>
    <submittedName>
        <fullName evidence="2">Uncharacterized protein</fullName>
    </submittedName>
</protein>
<proteinExistence type="predicted"/>
<dbReference type="Proteomes" id="UP000218505">
    <property type="component" value="Chromosome"/>
</dbReference>
<evidence type="ECO:0000313" key="3">
    <source>
        <dbReference type="Proteomes" id="UP000218505"/>
    </source>
</evidence>
<keyword evidence="1" id="KW-1133">Transmembrane helix</keyword>
<name>A0A290YZS4_9PSEU</name>
<organism evidence="2 3">
    <name type="scientific">Actinosynnema pretiosum</name>
    <dbReference type="NCBI Taxonomy" id="42197"/>
    <lineage>
        <taxon>Bacteria</taxon>
        <taxon>Bacillati</taxon>
        <taxon>Actinomycetota</taxon>
        <taxon>Actinomycetes</taxon>
        <taxon>Pseudonocardiales</taxon>
        <taxon>Pseudonocardiaceae</taxon>
        <taxon>Actinosynnema</taxon>
    </lineage>
</organism>
<dbReference type="RefSeq" id="WP_096491297.1">
    <property type="nucleotide sequence ID" value="NZ_CP023445.1"/>
</dbReference>
<dbReference type="EMBL" id="CP023445">
    <property type="protein sequence ID" value="ATE52271.1"/>
    <property type="molecule type" value="Genomic_DNA"/>
</dbReference>
<feature type="transmembrane region" description="Helical" evidence="1">
    <location>
        <begin position="20"/>
        <end position="38"/>
    </location>
</feature>